<comment type="caution">
    <text evidence="1">The sequence shown here is derived from an EMBL/GenBank/DDBJ whole genome shotgun (WGS) entry which is preliminary data.</text>
</comment>
<sequence>MCFPARSAVDLAGQAEYLESQRVIAVTVQSPLCLVVKCVMRDAFRRQQWKDWLAGLL</sequence>
<evidence type="ECO:0000313" key="1">
    <source>
        <dbReference type="EMBL" id="KAF7676214.1"/>
    </source>
</evidence>
<dbReference type="RefSeq" id="XP_038786455.1">
    <property type="nucleotide sequence ID" value="XM_038930766.1"/>
</dbReference>
<proteinExistence type="predicted"/>
<dbReference type="GeneID" id="62203944"/>
<dbReference type="EMBL" id="JAAABM010000007">
    <property type="protein sequence ID" value="KAF7676214.1"/>
    <property type="molecule type" value="Genomic_DNA"/>
</dbReference>
<name>A0A8H7B6G6_9PLEO</name>
<gene>
    <name evidence="1" type="ORF">GT037_005719</name>
</gene>
<reference evidence="1" key="2">
    <citation type="submission" date="2020-08" db="EMBL/GenBank/DDBJ databases">
        <title>Draft Genome Sequence of Cumin Blight Pathogen Alternaria burnsii.</title>
        <authorList>
            <person name="Feng Z."/>
        </authorList>
    </citation>
    <scope>NUCLEOTIDE SEQUENCE</scope>
    <source>
        <strain evidence="1">CBS107.38</strain>
    </source>
</reference>
<protein>
    <submittedName>
        <fullName evidence="1">Uncharacterized protein</fullName>
    </submittedName>
</protein>
<dbReference type="AlphaFoldDB" id="A0A8H7B6G6"/>
<evidence type="ECO:0000313" key="2">
    <source>
        <dbReference type="Proteomes" id="UP000596902"/>
    </source>
</evidence>
<reference evidence="1" key="1">
    <citation type="submission" date="2020-01" db="EMBL/GenBank/DDBJ databases">
        <authorList>
            <person name="Feng Z.H.Z."/>
        </authorList>
    </citation>
    <scope>NUCLEOTIDE SEQUENCE</scope>
    <source>
        <strain evidence="1">CBS107.38</strain>
    </source>
</reference>
<dbReference type="Proteomes" id="UP000596902">
    <property type="component" value="Unassembled WGS sequence"/>
</dbReference>
<accession>A0A8H7B6G6</accession>
<keyword evidence="2" id="KW-1185">Reference proteome</keyword>
<organism evidence="1 2">
    <name type="scientific">Alternaria burnsii</name>
    <dbReference type="NCBI Taxonomy" id="1187904"/>
    <lineage>
        <taxon>Eukaryota</taxon>
        <taxon>Fungi</taxon>
        <taxon>Dikarya</taxon>
        <taxon>Ascomycota</taxon>
        <taxon>Pezizomycotina</taxon>
        <taxon>Dothideomycetes</taxon>
        <taxon>Pleosporomycetidae</taxon>
        <taxon>Pleosporales</taxon>
        <taxon>Pleosporineae</taxon>
        <taxon>Pleosporaceae</taxon>
        <taxon>Alternaria</taxon>
        <taxon>Alternaria sect. Alternaria</taxon>
    </lineage>
</organism>